<dbReference type="Pfam" id="PF00441">
    <property type="entry name" value="Acyl-CoA_dh_1"/>
    <property type="match status" value="1"/>
</dbReference>
<reference evidence="8" key="1">
    <citation type="submission" date="2021-04" db="EMBL/GenBank/DDBJ databases">
        <title>The complete genome sequence of Caulobacter sp. S6.</title>
        <authorList>
            <person name="Tang Y."/>
            <person name="Ouyang W."/>
            <person name="Liu Q."/>
            <person name="Huang B."/>
            <person name="Guo Z."/>
            <person name="Lei P."/>
        </authorList>
    </citation>
    <scope>NUCLEOTIDE SEQUENCE</scope>
    <source>
        <strain evidence="8">S6</strain>
    </source>
</reference>
<sequence>MTVHDLRGAGSAAATLEASPAAGPGEAPTDSMFERARRVAAVAASFAEAVDREARFPAEAIAAIKAERLFGVLVPKALCGEGASHGDVAEICYILGQACASSAMIYAMHQVKIACVARHVEPGAWHEGFLRRVVEQQWLVASSTTEGQAGGNVRSSAAPVAPVGGRITLDRDASVISYGADADALVTTARRSADAASSDQVLLVLERADYSLAQTQTWDTLGMRGTCSIGFALKADADRAQIMGPAYEVIHSQSMVPSAHIFWSSAWAGVAAAAVERARKFIRKAARGAGGQLPPAAAYLNKAQASLRALRALLAAAIDRYEAIKHDPAALAEIEFQTTINLLKVDVSELAVATVMSALRTCGLSGYRNDSDASIGRHLRDVLSSPIMINNDRILANLAASSLVAETPQGLRG</sequence>
<gene>
    <name evidence="8" type="ORF">KCG34_24885</name>
</gene>
<dbReference type="RefSeq" id="WP_211938276.1">
    <property type="nucleotide sequence ID" value="NZ_CP073078.1"/>
</dbReference>
<dbReference type="InterPro" id="IPR009075">
    <property type="entry name" value="AcylCo_DH/oxidase_C"/>
</dbReference>
<evidence type="ECO:0000313" key="9">
    <source>
        <dbReference type="Proteomes" id="UP000676409"/>
    </source>
</evidence>
<evidence type="ECO:0000259" key="7">
    <source>
        <dbReference type="Pfam" id="PF02771"/>
    </source>
</evidence>
<dbReference type="SUPFAM" id="SSF47203">
    <property type="entry name" value="Acyl-CoA dehydrogenase C-terminal domain-like"/>
    <property type="match status" value="1"/>
</dbReference>
<dbReference type="Gene3D" id="1.10.540.10">
    <property type="entry name" value="Acyl-CoA dehydrogenase/oxidase, N-terminal domain"/>
    <property type="match status" value="1"/>
</dbReference>
<evidence type="ECO:0000256" key="3">
    <source>
        <dbReference type="ARBA" id="ARBA00022630"/>
    </source>
</evidence>
<evidence type="ECO:0000256" key="2">
    <source>
        <dbReference type="ARBA" id="ARBA00009347"/>
    </source>
</evidence>
<keyword evidence="4" id="KW-0274">FAD</keyword>
<organism evidence="8 9">
    <name type="scientific">Phenylobacterium montanum</name>
    <dbReference type="NCBI Taxonomy" id="2823693"/>
    <lineage>
        <taxon>Bacteria</taxon>
        <taxon>Pseudomonadati</taxon>
        <taxon>Pseudomonadota</taxon>
        <taxon>Alphaproteobacteria</taxon>
        <taxon>Caulobacterales</taxon>
        <taxon>Caulobacteraceae</taxon>
        <taxon>Phenylobacterium</taxon>
    </lineage>
</organism>
<evidence type="ECO:0000256" key="5">
    <source>
        <dbReference type="SAM" id="MobiDB-lite"/>
    </source>
</evidence>
<feature type="domain" description="Acyl-CoA dehydrogenase/oxidase C-terminal" evidence="6">
    <location>
        <begin position="265"/>
        <end position="397"/>
    </location>
</feature>
<keyword evidence="3" id="KW-0285">Flavoprotein</keyword>
<dbReference type="EMBL" id="CP073078">
    <property type="protein sequence ID" value="QUD88225.1"/>
    <property type="molecule type" value="Genomic_DNA"/>
</dbReference>
<accession>A0A975FZN7</accession>
<dbReference type="PIRSF" id="PIRSF016578">
    <property type="entry name" value="HsaA"/>
    <property type="match status" value="1"/>
</dbReference>
<dbReference type="Pfam" id="PF02771">
    <property type="entry name" value="Acyl-CoA_dh_N"/>
    <property type="match status" value="1"/>
</dbReference>
<dbReference type="InterPro" id="IPR036250">
    <property type="entry name" value="AcylCo_DH-like_C"/>
</dbReference>
<keyword evidence="9" id="KW-1185">Reference proteome</keyword>
<dbReference type="PANTHER" id="PTHR43884:SF12">
    <property type="entry name" value="ISOVALERYL-COA DEHYDROGENASE, MITOCHONDRIAL-RELATED"/>
    <property type="match status" value="1"/>
</dbReference>
<evidence type="ECO:0000256" key="1">
    <source>
        <dbReference type="ARBA" id="ARBA00001974"/>
    </source>
</evidence>
<dbReference type="Proteomes" id="UP000676409">
    <property type="component" value="Chromosome"/>
</dbReference>
<comment type="similarity">
    <text evidence="2">Belongs to the acyl-CoA dehydrogenase family.</text>
</comment>
<proteinExistence type="inferred from homology"/>
<feature type="domain" description="Acyl-CoA dehydrogenase/oxidase N-terminal" evidence="7">
    <location>
        <begin position="36"/>
        <end position="111"/>
    </location>
</feature>
<dbReference type="InterPro" id="IPR046373">
    <property type="entry name" value="Acyl-CoA_Oxase/DH_mid-dom_sf"/>
</dbReference>
<dbReference type="InterPro" id="IPR009100">
    <property type="entry name" value="AcylCoA_DH/oxidase_NM_dom_sf"/>
</dbReference>
<name>A0A975FZN7_9CAUL</name>
<dbReference type="KEGG" id="caul:KCG34_24885"/>
<dbReference type="Gene3D" id="1.20.140.10">
    <property type="entry name" value="Butyryl-CoA Dehydrogenase, subunit A, domain 3"/>
    <property type="match status" value="1"/>
</dbReference>
<comment type="cofactor">
    <cofactor evidence="1">
        <name>FAD</name>
        <dbReference type="ChEBI" id="CHEBI:57692"/>
    </cofactor>
</comment>
<dbReference type="InterPro" id="IPR037069">
    <property type="entry name" value="AcylCoA_DH/ox_N_sf"/>
</dbReference>
<dbReference type="InterPro" id="IPR013786">
    <property type="entry name" value="AcylCoA_DH/ox_N"/>
</dbReference>
<dbReference type="Gene3D" id="2.40.110.10">
    <property type="entry name" value="Butyryl-CoA Dehydrogenase, subunit A, domain 2"/>
    <property type="match status" value="1"/>
</dbReference>
<evidence type="ECO:0000313" key="8">
    <source>
        <dbReference type="EMBL" id="QUD88225.1"/>
    </source>
</evidence>
<dbReference type="PANTHER" id="PTHR43884">
    <property type="entry name" value="ACYL-COA DEHYDROGENASE"/>
    <property type="match status" value="1"/>
</dbReference>
<feature type="region of interest" description="Disordered" evidence="5">
    <location>
        <begin position="1"/>
        <end position="29"/>
    </location>
</feature>
<evidence type="ECO:0000259" key="6">
    <source>
        <dbReference type="Pfam" id="PF00441"/>
    </source>
</evidence>
<dbReference type="SUPFAM" id="SSF56645">
    <property type="entry name" value="Acyl-CoA dehydrogenase NM domain-like"/>
    <property type="match status" value="1"/>
</dbReference>
<dbReference type="GO" id="GO:0050660">
    <property type="term" value="F:flavin adenine dinucleotide binding"/>
    <property type="evidence" value="ECO:0007669"/>
    <property type="project" value="InterPro"/>
</dbReference>
<dbReference type="AlphaFoldDB" id="A0A975FZN7"/>
<evidence type="ECO:0000256" key="4">
    <source>
        <dbReference type="ARBA" id="ARBA00022827"/>
    </source>
</evidence>
<protein>
    <submittedName>
        <fullName evidence="8">Acyl-CoA/acyl-ACP dehydrogenase</fullName>
    </submittedName>
</protein>
<dbReference type="GO" id="GO:0003995">
    <property type="term" value="F:acyl-CoA dehydrogenase activity"/>
    <property type="evidence" value="ECO:0007669"/>
    <property type="project" value="TreeGrafter"/>
</dbReference>
<feature type="compositionally biased region" description="Low complexity" evidence="5">
    <location>
        <begin position="8"/>
        <end position="28"/>
    </location>
</feature>